<dbReference type="InterPro" id="IPR036812">
    <property type="entry name" value="NAD(P)_OxRdtase_dom_sf"/>
</dbReference>
<accession>A0AAW1X5X5</accession>
<keyword evidence="5" id="KW-1185">Reference proteome</keyword>
<dbReference type="EMBL" id="JBEDUW010000004">
    <property type="protein sequence ID" value="KAK9931142.1"/>
    <property type="molecule type" value="Genomic_DNA"/>
</dbReference>
<dbReference type="PANTHER" id="PTHR43364:SF4">
    <property type="entry name" value="NAD(P)-LINKED OXIDOREDUCTASE SUPERFAMILY PROTEIN"/>
    <property type="match status" value="1"/>
</dbReference>
<dbReference type="Pfam" id="PF00248">
    <property type="entry name" value="Aldo_ket_red"/>
    <property type="match status" value="1"/>
</dbReference>
<dbReference type="PANTHER" id="PTHR43364">
    <property type="entry name" value="NADH-SPECIFIC METHYLGLYOXAL REDUCTASE-RELATED"/>
    <property type="match status" value="1"/>
</dbReference>
<comment type="caution">
    <text evidence="4">The sequence shown here is derived from an EMBL/GenBank/DDBJ whole genome shotgun (WGS) entry which is preliminary data.</text>
</comment>
<dbReference type="CDD" id="cd19094">
    <property type="entry name" value="AKR_Tas-like"/>
    <property type="match status" value="1"/>
</dbReference>
<dbReference type="FunFam" id="3.20.20.100:FF:000005">
    <property type="entry name" value="NADP(H)-dependent aldo-keto reductase"/>
    <property type="match status" value="1"/>
</dbReference>
<dbReference type="GO" id="GO:0016491">
    <property type="term" value="F:oxidoreductase activity"/>
    <property type="evidence" value="ECO:0007669"/>
    <property type="project" value="UniProtKB-KW"/>
</dbReference>
<dbReference type="InterPro" id="IPR020471">
    <property type="entry name" value="AKR"/>
</dbReference>
<dbReference type="Proteomes" id="UP001457282">
    <property type="component" value="Unassembled WGS sequence"/>
</dbReference>
<dbReference type="InterPro" id="IPR023210">
    <property type="entry name" value="NADP_OxRdtase_dom"/>
</dbReference>
<dbReference type="PRINTS" id="PR00069">
    <property type="entry name" value="ALDKETRDTASE"/>
</dbReference>
<evidence type="ECO:0000256" key="2">
    <source>
        <dbReference type="ARBA" id="ARBA00023002"/>
    </source>
</evidence>
<protein>
    <recommendedName>
        <fullName evidence="3">NADP-dependent oxidoreductase domain-containing protein</fullName>
    </recommendedName>
</protein>
<organism evidence="4 5">
    <name type="scientific">Rubus argutus</name>
    <name type="common">Southern blackberry</name>
    <dbReference type="NCBI Taxonomy" id="59490"/>
    <lineage>
        <taxon>Eukaryota</taxon>
        <taxon>Viridiplantae</taxon>
        <taxon>Streptophyta</taxon>
        <taxon>Embryophyta</taxon>
        <taxon>Tracheophyta</taxon>
        <taxon>Spermatophyta</taxon>
        <taxon>Magnoliopsida</taxon>
        <taxon>eudicotyledons</taxon>
        <taxon>Gunneridae</taxon>
        <taxon>Pentapetalae</taxon>
        <taxon>rosids</taxon>
        <taxon>fabids</taxon>
        <taxon>Rosales</taxon>
        <taxon>Rosaceae</taxon>
        <taxon>Rosoideae</taxon>
        <taxon>Rosoideae incertae sedis</taxon>
        <taxon>Rubus</taxon>
    </lineage>
</organism>
<proteinExistence type="predicted"/>
<gene>
    <name evidence="4" type="ORF">M0R45_018436</name>
</gene>
<evidence type="ECO:0000259" key="3">
    <source>
        <dbReference type="Pfam" id="PF00248"/>
    </source>
</evidence>
<dbReference type="AlphaFoldDB" id="A0AAW1X5X5"/>
<keyword evidence="1" id="KW-0521">NADP</keyword>
<reference evidence="4 5" key="1">
    <citation type="journal article" date="2023" name="G3 (Bethesda)">
        <title>A chromosome-length genome assembly and annotation of blackberry (Rubus argutus, cv. 'Hillquist').</title>
        <authorList>
            <person name="Bruna T."/>
            <person name="Aryal R."/>
            <person name="Dudchenko O."/>
            <person name="Sargent D.J."/>
            <person name="Mead D."/>
            <person name="Buti M."/>
            <person name="Cavallini A."/>
            <person name="Hytonen T."/>
            <person name="Andres J."/>
            <person name="Pham M."/>
            <person name="Weisz D."/>
            <person name="Mascagni F."/>
            <person name="Usai G."/>
            <person name="Natali L."/>
            <person name="Bassil N."/>
            <person name="Fernandez G.E."/>
            <person name="Lomsadze A."/>
            <person name="Armour M."/>
            <person name="Olukolu B."/>
            <person name="Poorten T."/>
            <person name="Britton C."/>
            <person name="Davik J."/>
            <person name="Ashrafi H."/>
            <person name="Aiden E.L."/>
            <person name="Borodovsky M."/>
            <person name="Worthington M."/>
        </authorList>
    </citation>
    <scope>NUCLEOTIDE SEQUENCE [LARGE SCALE GENOMIC DNA]</scope>
    <source>
        <strain evidence="4">PI 553951</strain>
    </source>
</reference>
<dbReference type="Gene3D" id="3.20.20.100">
    <property type="entry name" value="NADP-dependent oxidoreductase domain"/>
    <property type="match status" value="1"/>
</dbReference>
<evidence type="ECO:0000313" key="4">
    <source>
        <dbReference type="EMBL" id="KAK9931142.1"/>
    </source>
</evidence>
<feature type="domain" description="NADP-dependent oxidoreductase" evidence="3">
    <location>
        <begin position="60"/>
        <end position="393"/>
    </location>
</feature>
<name>A0AAW1X5X5_RUBAR</name>
<keyword evidence="2" id="KW-0560">Oxidoreductase</keyword>
<dbReference type="InterPro" id="IPR050523">
    <property type="entry name" value="AKR_Detox_Biosynth"/>
</dbReference>
<evidence type="ECO:0000313" key="5">
    <source>
        <dbReference type="Proteomes" id="UP001457282"/>
    </source>
</evidence>
<dbReference type="SUPFAM" id="SSF51430">
    <property type="entry name" value="NAD(P)-linked oxidoreductase"/>
    <property type="match status" value="1"/>
</dbReference>
<sequence length="402" mass="45296">MASCATAFLSHHCPCWPAKARTRTCLRKRSSVKAAVAAKQAQKTALQYRKLGDSDLEISEITLGTMTFGEQNTEEEAHEILSYAFESGINALDTSEAYPIPMRKETQGRTDLYIASWLKSQPREKIVLATKVCGYSERSSHLRENTKITRVDAANIRESVEKSLKRLGTDYIDLLQIHWPDRYVALFGEYCYDPSKWRPSVPFVEQLKAFQELIDEGKVRYIGVSNETSYGVMEFVHAAKVEGLPKIVSIQNNYSLLVRTHFEIDLVEVCHPQNHNIGLLAYSPLAGGALTGKYIDSTSEAARKGRLNLFPGYMERYNKSIAREATIKYIEVAKKHGLTPVQLALGFARDRPFVTSSIIGATSVDQLKEDIDAFLSTERPLPPELVADIEDVYKRYRDPTLF</sequence>
<evidence type="ECO:0000256" key="1">
    <source>
        <dbReference type="ARBA" id="ARBA00022857"/>
    </source>
</evidence>